<dbReference type="InterPro" id="IPR009072">
    <property type="entry name" value="Histone-fold"/>
</dbReference>
<dbReference type="GO" id="GO:0000712">
    <property type="term" value="P:resolution of meiotic recombination intermediates"/>
    <property type="evidence" value="ECO:0007669"/>
    <property type="project" value="TreeGrafter"/>
</dbReference>
<keyword evidence="6" id="KW-1185">Reference proteome</keyword>
<protein>
    <submittedName>
        <fullName evidence="5">Unnamed product</fullName>
    </submittedName>
</protein>
<dbReference type="Proteomes" id="UP000009170">
    <property type="component" value="Unassembled WGS sequence"/>
</dbReference>
<reference evidence="5 6" key="2">
    <citation type="journal article" date="2014" name="BMC Genomics">
        <title>An improved genome of the model marine alga Ostreococcus tauri unfolds by assessing Illumina de novo assemblies.</title>
        <authorList>
            <person name="Blanc-Mathieu R."/>
            <person name="Verhelst B."/>
            <person name="Derelle E."/>
            <person name="Rombauts S."/>
            <person name="Bouget F.Y."/>
            <person name="Carre I."/>
            <person name="Chateau A."/>
            <person name="Eyre-Walker A."/>
            <person name="Grimsley N."/>
            <person name="Moreau H."/>
            <person name="Piegu B."/>
            <person name="Rivals E."/>
            <person name="Schackwitz W."/>
            <person name="Van de Peer Y."/>
            <person name="Piganeau G."/>
        </authorList>
    </citation>
    <scope>NUCLEOTIDE SEQUENCE [LARGE SCALE GENOMIC DNA]</scope>
    <source>
        <strain evidence="6">OTTH 0595 / CCAP 157/2 / RCC745</strain>
    </source>
</reference>
<comment type="caution">
    <text evidence="5">The sequence shown here is derived from an EMBL/GenBank/DDBJ whole genome shotgun (WGS) entry which is preliminary data.</text>
</comment>
<evidence type="ECO:0000256" key="3">
    <source>
        <dbReference type="ARBA" id="ARBA00023125"/>
    </source>
</evidence>
<sequence>MHCDSATASEATVDANFTARAFRLAEREARARDKTFTPKAAHALGALSLEFLKSSAADVRAYAAHASRDVITREDVGLRARRASEITRVVAERRADADADA</sequence>
<dbReference type="KEGG" id="ota:OT_ostta16g02685"/>
<dbReference type="GO" id="GO:0006281">
    <property type="term" value="P:DNA repair"/>
    <property type="evidence" value="ECO:0007669"/>
    <property type="project" value="UniProtKB-KW"/>
</dbReference>
<dbReference type="InParanoid" id="A0A098E5K9"/>
<evidence type="ECO:0000313" key="5">
    <source>
        <dbReference type="EMBL" id="CEG00472.1"/>
    </source>
</evidence>
<evidence type="ECO:0000256" key="2">
    <source>
        <dbReference type="ARBA" id="ARBA00022763"/>
    </source>
</evidence>
<dbReference type="GO" id="GO:0071821">
    <property type="term" value="C:FANCM-MHF complex"/>
    <property type="evidence" value="ECO:0007669"/>
    <property type="project" value="InterPro"/>
</dbReference>
<dbReference type="InterPro" id="IPR029003">
    <property type="entry name" value="CENP-S/Mhf1"/>
</dbReference>
<dbReference type="EMBL" id="CAID01000016">
    <property type="protein sequence ID" value="CEG00472.1"/>
    <property type="molecule type" value="Genomic_DNA"/>
</dbReference>
<dbReference type="GO" id="GO:0046982">
    <property type="term" value="F:protein heterodimerization activity"/>
    <property type="evidence" value="ECO:0007669"/>
    <property type="project" value="InterPro"/>
</dbReference>
<dbReference type="GO" id="GO:0003682">
    <property type="term" value="F:chromatin binding"/>
    <property type="evidence" value="ECO:0007669"/>
    <property type="project" value="TreeGrafter"/>
</dbReference>
<dbReference type="OrthoDB" id="1872155at2759"/>
<proteinExistence type="inferred from homology"/>
<dbReference type="GO" id="GO:0031297">
    <property type="term" value="P:replication fork processing"/>
    <property type="evidence" value="ECO:0007669"/>
    <property type="project" value="TreeGrafter"/>
</dbReference>
<organism evidence="5 6">
    <name type="scientific">Ostreococcus tauri</name>
    <name type="common">Marine green alga</name>
    <dbReference type="NCBI Taxonomy" id="70448"/>
    <lineage>
        <taxon>Eukaryota</taxon>
        <taxon>Viridiplantae</taxon>
        <taxon>Chlorophyta</taxon>
        <taxon>Mamiellophyceae</taxon>
        <taxon>Mamiellales</taxon>
        <taxon>Bathycoccaceae</taxon>
        <taxon>Ostreococcus</taxon>
    </lineage>
</organism>
<evidence type="ECO:0000256" key="1">
    <source>
        <dbReference type="ARBA" id="ARBA00006612"/>
    </source>
</evidence>
<dbReference type="Gene3D" id="1.10.20.10">
    <property type="entry name" value="Histone, subunit A"/>
    <property type="match status" value="1"/>
</dbReference>
<dbReference type="SUPFAM" id="SSF47113">
    <property type="entry name" value="Histone-fold"/>
    <property type="match status" value="1"/>
</dbReference>
<dbReference type="RefSeq" id="XP_022840397.1">
    <property type="nucleotide sequence ID" value="XM_022985610.1"/>
</dbReference>
<dbReference type="GO" id="GO:0003677">
    <property type="term" value="F:DNA binding"/>
    <property type="evidence" value="ECO:0007669"/>
    <property type="project" value="UniProtKB-KW"/>
</dbReference>
<reference evidence="6" key="1">
    <citation type="journal article" date="2006" name="Proc. Natl. Acad. Sci. U.S.A.">
        <title>Genome analysis of the smallest free-living eukaryote Ostreococcus tauri unveils many unique features.</title>
        <authorList>
            <person name="Derelle E."/>
            <person name="Ferraz C."/>
            <person name="Rombauts S."/>
            <person name="Rouze P."/>
            <person name="Worden A.Z."/>
            <person name="Robbens S."/>
            <person name="Partensky F."/>
            <person name="Degroeve S."/>
            <person name="Echeynie S."/>
            <person name="Cooke R."/>
            <person name="Saeys Y."/>
            <person name="Wuyts J."/>
            <person name="Jabbari K."/>
            <person name="Bowler C."/>
            <person name="Panaud O."/>
            <person name="Piegu B."/>
            <person name="Ball S.G."/>
            <person name="Ral J.-P."/>
            <person name="Bouget F.-Y."/>
            <person name="Piganeau G."/>
            <person name="De Baets B."/>
            <person name="Picard A."/>
            <person name="Delseny M."/>
            <person name="Demaille J."/>
            <person name="Van de Peer Y."/>
            <person name="Moreau H."/>
        </authorList>
    </citation>
    <scope>NUCLEOTIDE SEQUENCE [LARGE SCALE GENOMIC DNA]</scope>
    <source>
        <strain evidence="6">OTTH 0595 / CCAP 157/2 / RCC745</strain>
    </source>
</reference>
<dbReference type="Pfam" id="PF15630">
    <property type="entry name" value="CENP-S"/>
    <property type="match status" value="1"/>
</dbReference>
<evidence type="ECO:0000313" key="6">
    <source>
        <dbReference type="Proteomes" id="UP000009170"/>
    </source>
</evidence>
<dbReference type="PANTHER" id="PTHR22980">
    <property type="entry name" value="CORTISTATIN"/>
    <property type="match status" value="1"/>
</dbReference>
<evidence type="ECO:0000256" key="4">
    <source>
        <dbReference type="ARBA" id="ARBA00023204"/>
    </source>
</evidence>
<gene>
    <name evidence="5" type="ORF">OT_ostta16g02685</name>
</gene>
<comment type="similarity">
    <text evidence="1">Belongs to the TAF9 family. CENP-S/MHF1 subfamily.</text>
</comment>
<dbReference type="PANTHER" id="PTHR22980:SF0">
    <property type="entry name" value="CENTROMERE PROTEIN S"/>
    <property type="match status" value="1"/>
</dbReference>
<dbReference type="GeneID" id="34946501"/>
<dbReference type="AlphaFoldDB" id="A0A098E5K9"/>
<keyword evidence="2" id="KW-0227">DNA damage</keyword>
<name>A0A098E5K9_OSTTA</name>
<keyword evidence="3" id="KW-0238">DNA-binding</keyword>
<keyword evidence="4" id="KW-0234">DNA repair</keyword>
<accession>A0A098E5K9</accession>